<evidence type="ECO:0000313" key="2">
    <source>
        <dbReference type="Proteomes" id="UP000642070"/>
    </source>
</evidence>
<gene>
    <name evidence="1" type="ORF">GCM10007977_064380</name>
</gene>
<reference evidence="1" key="1">
    <citation type="journal article" date="2014" name="Int. J. Syst. Evol. Microbiol.">
        <title>Complete genome sequence of Corynebacterium casei LMG S-19264T (=DSM 44701T), isolated from a smear-ripened cheese.</title>
        <authorList>
            <consortium name="US DOE Joint Genome Institute (JGI-PGF)"/>
            <person name="Walter F."/>
            <person name="Albersmeier A."/>
            <person name="Kalinowski J."/>
            <person name="Ruckert C."/>
        </authorList>
    </citation>
    <scope>NUCLEOTIDE SEQUENCE</scope>
    <source>
        <strain evidence="1">JCM 19831</strain>
    </source>
</reference>
<comment type="caution">
    <text evidence="1">The sequence shown here is derived from an EMBL/GenBank/DDBJ whole genome shotgun (WGS) entry which is preliminary data.</text>
</comment>
<name>A0A917U2P1_9ACTN</name>
<dbReference type="AlphaFoldDB" id="A0A917U2P1"/>
<evidence type="ECO:0000313" key="1">
    <source>
        <dbReference type="EMBL" id="GGM53918.1"/>
    </source>
</evidence>
<reference evidence="1" key="2">
    <citation type="submission" date="2020-09" db="EMBL/GenBank/DDBJ databases">
        <authorList>
            <person name="Sun Q."/>
            <person name="Ohkuma M."/>
        </authorList>
    </citation>
    <scope>NUCLEOTIDE SEQUENCE</scope>
    <source>
        <strain evidence="1">JCM 19831</strain>
    </source>
</reference>
<keyword evidence="2" id="KW-1185">Reference proteome</keyword>
<dbReference type="Proteomes" id="UP000642070">
    <property type="component" value="Unassembled WGS sequence"/>
</dbReference>
<accession>A0A917U2P1</accession>
<organism evidence="1 2">
    <name type="scientific">Dactylosporangium sucinum</name>
    <dbReference type="NCBI Taxonomy" id="1424081"/>
    <lineage>
        <taxon>Bacteria</taxon>
        <taxon>Bacillati</taxon>
        <taxon>Actinomycetota</taxon>
        <taxon>Actinomycetes</taxon>
        <taxon>Micromonosporales</taxon>
        <taxon>Micromonosporaceae</taxon>
        <taxon>Dactylosporangium</taxon>
    </lineage>
</organism>
<sequence length="401" mass="43400">MLETGGAAVPAALRAAGFDLRTDVPGCLAAVAVPGGGRVAVRAAPVSPDDSTGGWRRAIPPLDTLSAVEGFEIGFHSEHTYAVFVDDVVARVAEWVRWEETWSVPPAGEPAARRRRRLERLAASRLASAAVPVGVDLDPFLRAVLDADQAVALDAAVEALYRPGVAWHFPRDRTGARLAGRTRVLLREFAPPPHPNAKGIWLVVDGPPPRTEARLTVRLAEAVGKAAVHRWDRVPERWRADADGRSLDELWGFGGTVTASFATDITAALVGGHALDALVTCGVVVDEPTQRLLTGRPTRFTERRWTDLWVTNALTALADAAPWRWPSAVPPGRRRQRLEGLRGRVASNRSGLFLQNRSGRAVLTFDCNGSPLVTPRVLWERDPDLDLLGLGLLTRADIPLP</sequence>
<dbReference type="EMBL" id="BMPI01000036">
    <property type="protein sequence ID" value="GGM53918.1"/>
    <property type="molecule type" value="Genomic_DNA"/>
</dbReference>
<dbReference type="RefSeq" id="WP_190253751.1">
    <property type="nucleotide sequence ID" value="NZ_BMPI01000036.1"/>
</dbReference>
<proteinExistence type="predicted"/>
<protein>
    <submittedName>
        <fullName evidence="1">Uncharacterized protein</fullName>
    </submittedName>
</protein>